<dbReference type="OrthoDB" id="10049357at2759"/>
<dbReference type="Pfam" id="PF18701">
    <property type="entry name" value="DUF5641"/>
    <property type="match status" value="1"/>
</dbReference>
<keyword evidence="4" id="KW-0479">Metal-binding</keyword>
<dbReference type="Pfam" id="PF05380">
    <property type="entry name" value="Peptidase_A17"/>
    <property type="match status" value="1"/>
</dbReference>
<feature type="compositionally biased region" description="Polar residues" evidence="10">
    <location>
        <begin position="303"/>
        <end position="315"/>
    </location>
</feature>
<dbReference type="InterPro" id="IPR043502">
    <property type="entry name" value="DNA/RNA_pol_sf"/>
</dbReference>
<sequence length="2549" mass="298895">MRGAKNKKNHKTDCDWCGCNINLNKTEGYLRCIGTDCPIYVHIRCAEEGKLYAPNGSFYCEDHKLRAPKHRTRRPIQDPCSSHQIQNDPIPTINVQSFSQQLQEQIEEVTRNSVLSTLANQQLLNPNFLPNFSMNNSHLSIPPVARIQNHRHAYLTPGLEHICVKCKLRVTDERNFFKCNKCYSFAHDRCIIGIERMHSIDDSWVCELCIKKKARKNILLNPPESLQDNEELQANRGLLYADMRADDSYFGQQGMTQFFRNRNPNFSDLLNGSILIPPQDPITQNRETHMRMFEKNREEKRNTSNAQNRNQQPTQAEKRNEERSFSKNESQMNKILQMLEEMKDDQKKFKDEVYAKIKNKNQENEQHQSTPVTNNQRNNRNIPHNRNDEEYASLGASVEESMRLMANQGMIQANLINQKLFEMQMMENRRNTHKVLPKVKNPDYEWKIFYRAFLETHMIFSHSENICRLQEAIECEKIKRYGGHNLFNPETYLITLRNIDQRIGKPAQMLLNEKKILMDNEKIKNNDKAGLIDFIDKINKYSNLVDKLGVHANKTDLDVISRLSRLLPTYLCGRWSDKYNNLIDEYGVVEIKDMAEWLNKQIRIIETDMMFEKMDPYGEMKKKSERKFHNYENKDVKHSKKERIFTHVNDESSDDENEVEPVNVNNTSKDHEKKTSLANYCWYHKKTGHSALYCFELLKMTGKEVTDLAKKNGICNICSRKSHYPCPYRATHVPCILPNCTLNHASIFCFKRNKHSGYKNKTENNNTNKKVQNFKSQSNTNQPVNATKIDDSEIKNNVQNGKENNNVSEPNLINALHDAKNKDENNDVNFTICEIEDERIPKTKIAFMSQDEKGQVNTQKTSSSLLPAVVIKLSNGERELCGAFLLDTGSSVSLIDKRYAEALKIEGVNKPLCIEWSGGKTRGDENSQIIKFKAHGIHKEAKFIDIHFRTMESLGMPKQRLCVVELRENFKELRSMEIESYSQIIGIIGQDQKHLLKQLKWIDLKNKNFEYSPSVILTSLGYAIMGNVCPLNKLYEHLTSMNIETSMTHSVDKLYIPENEEEELIKMQDNIMSLEYKLPYENDRQIIDEEKSLQILKESVRKIPNEKRYETALLWKDNEVELPTQSSYNTAIKRLNVLTKHLRRINKFEEIEEQIKNLESKNYARRLSWKEINEPPKKTFYIPIFIIEPKGKRIRLVWDAACKIERRSLNDYMYSGPNLYVEILSMLMKMREGIYFVKSDIAEMFHQIRVRQEDRPALRFIFKDEIKNKILHYEMNVLIFGAACAPAISQYVKNKIAKDNEAINFEAAQALQNNMYVDDFTYSFNDLKHGQNIINDARKIMMEGGMIMTKLQGNHSEILNKVKKNVPEDDRDNPKIFSREIKEKVLGYVINFKEDTISLSFDKEKVKKEILNGSKIPTKKELLQFIMMRYDPLGLFTFYTKNLKLIYHWTCKEKLDWNDVLTERQFQYWKRCLSMLDEVMAIKVPRCYSIHNTEAAKKQLLVFGDAGKESLCTVAYVRFLNKENQQINVSLVASKNYIVPLRQKRSIPELEMDVAAKSVEFQKMIKRHHSIKFDETFYATDNACVYYWIHNKPNKPTKYVNNRYVKIIAGSKVEQWMWLPTELQPADYGTKFDSIPQLKIENDWFQPKIFALPEEKWFNLKPPNNQINEQVQNHVELKRKVISEQNEEKLAFDFNRFSSWSKLVRSSQLIYKWKFRSQHRMRYMQEICKMAESSTKAVLKHYINELEKKVEARDFKHREAELLLIKNAQRESLKDEIFLLERGIQLKKDMKIKKFNPFLDSDGIMRIETRLPTNIDYNYDKRNPIVLPKQHKATELIILDYHKKNKHINYKNVIVELMQRFFIANINWTVKKVIRRDCYRCKRMNAKPEQPKMGDLPSERLASFVPPFSYIIVDVCGPFTIKLYRRQAKRWLFVSSCLTTRAVHIEILNTMDSQSCLMALQNGINLRGAPIRIISDNGSNFIGGKKILNEMQSEWNKKLLEKGIITNPIEWDFNPAKASHMNGSIERVIGLLKNVLKNMQDLLDRRIIYTSEEVFRCVIYEVIGILNNRPISFNPINETETNFLTPNNFLMMRNNFQSTPSNEKFVMNKITEWSEVKKFISELWSHFSKAYINEIRYRDKWNKPKRSIEIGEIVILADPTIPNVWRMGRVTEIKEGSSNQVRKLTIKLGKRNCPKKGLKKNDMLKCYKNEKEILVTRPASQDAPQNYSTRRLVEEISWLLKFNSKKERKEIRGVITREEAGQHNYYVFFRSHRSISFMKRNSYLNQERKNKIRLGFAELEVEFCSQEKKYNLEIAERLHGQTKEIKVRSQNESIIEVLRCLNPKLIEVNGLQILKAAIQCKENTFLSFLTHADAEKAKELLPSYYEAEYSFTYSYVSCQEGGNEVLESTKIYGKDSRYKNLKRTFRNDDYKPSQNMNNADESMDYDNNENTPKKSKKESIIKADNCKEVTSSDDSELEIDSKDMKEKKKNLNRIKKLINSDANYEAKSKILSNRKNGCTEYKLVLVPIDREDNNVDVKEIILHEDLLLS</sequence>
<dbReference type="CDD" id="cd15489">
    <property type="entry name" value="PHD_SF"/>
    <property type="match status" value="1"/>
</dbReference>
<dbReference type="InterPro" id="IPR000477">
    <property type="entry name" value="RT_dom"/>
</dbReference>
<keyword evidence="8" id="KW-0862">Zinc</keyword>
<evidence type="ECO:0000256" key="4">
    <source>
        <dbReference type="ARBA" id="ARBA00022723"/>
    </source>
</evidence>
<feature type="compositionally biased region" description="Low complexity" evidence="10">
    <location>
        <begin position="795"/>
        <end position="807"/>
    </location>
</feature>
<keyword evidence="2" id="KW-0548">Nucleotidyltransferase</keyword>
<dbReference type="GO" id="GO:0004190">
    <property type="term" value="F:aspartic-type endopeptidase activity"/>
    <property type="evidence" value="ECO:0007669"/>
    <property type="project" value="InterPro"/>
</dbReference>
<feature type="region of interest" description="Disordered" evidence="10">
    <location>
        <begin position="2426"/>
        <end position="2460"/>
    </location>
</feature>
<keyword evidence="9" id="KW-0695">RNA-directed DNA polymerase</keyword>
<dbReference type="Pfam" id="PF00078">
    <property type="entry name" value="RVT_1"/>
    <property type="match status" value="1"/>
</dbReference>
<name>A0A9J6CRG8_POLVA</name>
<dbReference type="InterPro" id="IPR001969">
    <property type="entry name" value="Aspartic_peptidase_AS"/>
</dbReference>
<dbReference type="InterPro" id="IPR040676">
    <property type="entry name" value="DUF5641"/>
</dbReference>
<dbReference type="GO" id="GO:0003964">
    <property type="term" value="F:RNA-directed DNA polymerase activity"/>
    <property type="evidence" value="ECO:0007669"/>
    <property type="project" value="UniProtKB-KW"/>
</dbReference>
<evidence type="ECO:0000256" key="6">
    <source>
        <dbReference type="ARBA" id="ARBA00022771"/>
    </source>
</evidence>
<keyword evidence="5" id="KW-0255">Endonuclease</keyword>
<evidence type="ECO:0000313" key="12">
    <source>
        <dbReference type="EMBL" id="KAG5684946.1"/>
    </source>
</evidence>
<evidence type="ECO:0000256" key="10">
    <source>
        <dbReference type="SAM" id="MobiDB-lite"/>
    </source>
</evidence>
<dbReference type="InterPro" id="IPR011011">
    <property type="entry name" value="Znf_FYVE_PHD"/>
</dbReference>
<dbReference type="GO" id="GO:0003676">
    <property type="term" value="F:nucleic acid binding"/>
    <property type="evidence" value="ECO:0007669"/>
    <property type="project" value="InterPro"/>
</dbReference>
<dbReference type="InterPro" id="IPR036397">
    <property type="entry name" value="RNaseH_sf"/>
</dbReference>
<dbReference type="InterPro" id="IPR008042">
    <property type="entry name" value="Retrotrans_Pao"/>
</dbReference>
<feature type="region of interest" description="Disordered" evidence="10">
    <location>
        <begin position="296"/>
        <end position="331"/>
    </location>
</feature>
<dbReference type="InterPro" id="IPR001965">
    <property type="entry name" value="Znf_PHD"/>
</dbReference>
<gene>
    <name evidence="12" type="ORF">PVAND_014153</name>
</gene>
<dbReference type="SUPFAM" id="SSF57903">
    <property type="entry name" value="FYVE/PHD zinc finger"/>
    <property type="match status" value="1"/>
</dbReference>
<proteinExistence type="predicted"/>
<evidence type="ECO:0000256" key="9">
    <source>
        <dbReference type="ARBA" id="ARBA00022918"/>
    </source>
</evidence>
<dbReference type="GO" id="GO:0004519">
    <property type="term" value="F:endonuclease activity"/>
    <property type="evidence" value="ECO:0007669"/>
    <property type="project" value="UniProtKB-KW"/>
</dbReference>
<dbReference type="SUPFAM" id="SSF56672">
    <property type="entry name" value="DNA/RNA polymerases"/>
    <property type="match status" value="1"/>
</dbReference>
<dbReference type="PANTHER" id="PTHR47331:SF1">
    <property type="entry name" value="GAG-LIKE PROTEIN"/>
    <property type="match status" value="1"/>
</dbReference>
<evidence type="ECO:0000256" key="8">
    <source>
        <dbReference type="ARBA" id="ARBA00022833"/>
    </source>
</evidence>
<dbReference type="InterPro" id="IPR001584">
    <property type="entry name" value="Integrase_cat-core"/>
</dbReference>
<protein>
    <recommendedName>
        <fullName evidence="11">Integrase catalytic domain-containing protein</fullName>
    </recommendedName>
</protein>
<feature type="region of interest" description="Disordered" evidence="10">
    <location>
        <begin position="359"/>
        <end position="388"/>
    </location>
</feature>
<organism evidence="12 13">
    <name type="scientific">Polypedilum vanderplanki</name>
    <name type="common">Sleeping chironomid midge</name>
    <dbReference type="NCBI Taxonomy" id="319348"/>
    <lineage>
        <taxon>Eukaryota</taxon>
        <taxon>Metazoa</taxon>
        <taxon>Ecdysozoa</taxon>
        <taxon>Arthropoda</taxon>
        <taxon>Hexapoda</taxon>
        <taxon>Insecta</taxon>
        <taxon>Pterygota</taxon>
        <taxon>Neoptera</taxon>
        <taxon>Endopterygota</taxon>
        <taxon>Diptera</taxon>
        <taxon>Nematocera</taxon>
        <taxon>Chironomoidea</taxon>
        <taxon>Chironomidae</taxon>
        <taxon>Chironominae</taxon>
        <taxon>Polypedilum</taxon>
        <taxon>Polypedilum</taxon>
    </lineage>
</organism>
<feature type="compositionally biased region" description="Polar residues" evidence="10">
    <location>
        <begin position="774"/>
        <end position="785"/>
    </location>
</feature>
<evidence type="ECO:0000256" key="3">
    <source>
        <dbReference type="ARBA" id="ARBA00022722"/>
    </source>
</evidence>
<accession>A0A9J6CRG8</accession>
<dbReference type="PROSITE" id="PS50994">
    <property type="entry name" value="INTEGRASE"/>
    <property type="match status" value="1"/>
</dbReference>
<reference evidence="12" key="1">
    <citation type="submission" date="2021-03" db="EMBL/GenBank/DDBJ databases">
        <title>Chromosome level genome of the anhydrobiotic midge Polypedilum vanderplanki.</title>
        <authorList>
            <person name="Yoshida Y."/>
            <person name="Kikawada T."/>
            <person name="Gusev O."/>
        </authorList>
    </citation>
    <scope>NUCLEOTIDE SEQUENCE</scope>
    <source>
        <strain evidence="12">NIAS01</strain>
        <tissue evidence="12">Whole body or cell culture</tissue>
    </source>
</reference>
<evidence type="ECO:0000256" key="7">
    <source>
        <dbReference type="ARBA" id="ARBA00022801"/>
    </source>
</evidence>
<dbReference type="PROSITE" id="PS00141">
    <property type="entry name" value="ASP_PROTEASE"/>
    <property type="match status" value="1"/>
</dbReference>
<feature type="compositionally biased region" description="Basic and acidic residues" evidence="10">
    <location>
        <begin position="316"/>
        <end position="326"/>
    </location>
</feature>
<dbReference type="Proteomes" id="UP001107558">
    <property type="component" value="Chromosome 1"/>
</dbReference>
<keyword evidence="13" id="KW-1185">Reference proteome</keyword>
<evidence type="ECO:0000313" key="13">
    <source>
        <dbReference type="Proteomes" id="UP001107558"/>
    </source>
</evidence>
<dbReference type="Gene3D" id="3.10.10.10">
    <property type="entry name" value="HIV Type 1 Reverse Transcriptase, subunit A, domain 1"/>
    <property type="match status" value="1"/>
</dbReference>
<evidence type="ECO:0000256" key="5">
    <source>
        <dbReference type="ARBA" id="ARBA00022759"/>
    </source>
</evidence>
<dbReference type="PANTHER" id="PTHR47331">
    <property type="entry name" value="PHD-TYPE DOMAIN-CONTAINING PROTEIN"/>
    <property type="match status" value="1"/>
</dbReference>
<keyword evidence="6" id="KW-0863">Zinc-finger</keyword>
<feature type="compositionally biased region" description="Low complexity" evidence="10">
    <location>
        <begin position="374"/>
        <end position="384"/>
    </location>
</feature>
<dbReference type="EMBL" id="JADBJN010000001">
    <property type="protein sequence ID" value="KAG5684946.1"/>
    <property type="molecule type" value="Genomic_DNA"/>
</dbReference>
<dbReference type="GO" id="GO:0006508">
    <property type="term" value="P:proteolysis"/>
    <property type="evidence" value="ECO:0007669"/>
    <property type="project" value="InterPro"/>
</dbReference>
<evidence type="ECO:0000256" key="1">
    <source>
        <dbReference type="ARBA" id="ARBA00022679"/>
    </source>
</evidence>
<keyword evidence="1" id="KW-0808">Transferase</keyword>
<dbReference type="GO" id="GO:0015074">
    <property type="term" value="P:DNA integration"/>
    <property type="evidence" value="ECO:0007669"/>
    <property type="project" value="InterPro"/>
</dbReference>
<dbReference type="Gene3D" id="3.30.420.10">
    <property type="entry name" value="Ribonuclease H-like superfamily/Ribonuclease H"/>
    <property type="match status" value="1"/>
</dbReference>
<comment type="caution">
    <text evidence="12">The sequence shown here is derived from an EMBL/GenBank/DDBJ whole genome shotgun (WGS) entry which is preliminary data.</text>
</comment>
<dbReference type="GO" id="GO:0042575">
    <property type="term" value="C:DNA polymerase complex"/>
    <property type="evidence" value="ECO:0007669"/>
    <property type="project" value="UniProtKB-ARBA"/>
</dbReference>
<keyword evidence="7" id="KW-0378">Hydrolase</keyword>
<dbReference type="GO" id="GO:0008270">
    <property type="term" value="F:zinc ion binding"/>
    <property type="evidence" value="ECO:0007669"/>
    <property type="project" value="UniProtKB-KW"/>
</dbReference>
<feature type="region of interest" description="Disordered" evidence="10">
    <location>
        <begin position="648"/>
        <end position="669"/>
    </location>
</feature>
<keyword evidence="3" id="KW-0540">Nuclease</keyword>
<feature type="region of interest" description="Disordered" evidence="10">
    <location>
        <begin position="774"/>
        <end position="809"/>
    </location>
</feature>
<dbReference type="InterPro" id="IPR012337">
    <property type="entry name" value="RNaseH-like_sf"/>
</dbReference>
<dbReference type="SUPFAM" id="SSF53098">
    <property type="entry name" value="Ribonuclease H-like"/>
    <property type="match status" value="1"/>
</dbReference>
<evidence type="ECO:0000259" key="11">
    <source>
        <dbReference type="PROSITE" id="PS50994"/>
    </source>
</evidence>
<evidence type="ECO:0000256" key="2">
    <source>
        <dbReference type="ARBA" id="ARBA00022695"/>
    </source>
</evidence>
<feature type="domain" description="Integrase catalytic" evidence="11">
    <location>
        <begin position="1902"/>
        <end position="2094"/>
    </location>
</feature>
<dbReference type="SMART" id="SM00249">
    <property type="entry name" value="PHD"/>
    <property type="match status" value="2"/>
</dbReference>